<dbReference type="CDD" id="cd03214">
    <property type="entry name" value="ABC_Iron-Siderophores_B12_Hemin"/>
    <property type="match status" value="1"/>
</dbReference>
<accession>A0ABT2TES0</accession>
<dbReference type="InterPro" id="IPR017871">
    <property type="entry name" value="ABC_transporter-like_CS"/>
</dbReference>
<name>A0ABT2TES0_9FIRM</name>
<gene>
    <name evidence="4" type="ORF">OCV51_14200</name>
</gene>
<sequence length="263" mass="29668">MQKDMGADMQLKVTDLDYTIEGTQVLDAVSLCVEEGGFVGLIGPNGCGKTTLLKNIYKTYKPTRNAVFISGRDVMTLPPKEMAREVSVVAQENTVEFDVEVLDMVMYGRYAHRRFLERAKKEDIDLCRSALWDVGMDGYAHRMYLSLSGGEKQRVLLARALVQQSRLIVLDEPTNHLDIRYQYLIMQTLKKQDITVLSSIHDLNIAAMYCDKIILMDKGKIVAAGSPEEIITEKYIGEVFGVRSQIGVNEITGKIQIYYLPDE</sequence>
<dbReference type="SUPFAM" id="SSF52540">
    <property type="entry name" value="P-loop containing nucleoside triphosphate hydrolases"/>
    <property type="match status" value="1"/>
</dbReference>
<dbReference type="PROSITE" id="PS00211">
    <property type="entry name" value="ABC_TRANSPORTER_1"/>
    <property type="match status" value="1"/>
</dbReference>
<evidence type="ECO:0000256" key="1">
    <source>
        <dbReference type="ARBA" id="ARBA00022741"/>
    </source>
</evidence>
<dbReference type="Proteomes" id="UP001652394">
    <property type="component" value="Unassembled WGS sequence"/>
</dbReference>
<reference evidence="4 5" key="1">
    <citation type="journal article" date="2021" name="ISME Commun">
        <title>Automated analysis of genomic sequences facilitates high-throughput and comprehensive description of bacteria.</title>
        <authorList>
            <person name="Hitch T.C.A."/>
        </authorList>
    </citation>
    <scope>NUCLEOTIDE SEQUENCE [LARGE SCALE GENOMIC DNA]</scope>
    <source>
        <strain evidence="4 5">H2_18</strain>
    </source>
</reference>
<dbReference type="PROSITE" id="PS50893">
    <property type="entry name" value="ABC_TRANSPORTER_2"/>
    <property type="match status" value="1"/>
</dbReference>
<dbReference type="GO" id="GO:0005524">
    <property type="term" value="F:ATP binding"/>
    <property type="evidence" value="ECO:0007669"/>
    <property type="project" value="UniProtKB-KW"/>
</dbReference>
<dbReference type="RefSeq" id="WP_242866575.1">
    <property type="nucleotide sequence ID" value="NZ_JAOQJX010000037.1"/>
</dbReference>
<dbReference type="EMBL" id="JAOQJX010000037">
    <property type="protein sequence ID" value="MCU6748784.1"/>
    <property type="molecule type" value="Genomic_DNA"/>
</dbReference>
<dbReference type="Pfam" id="PF00005">
    <property type="entry name" value="ABC_tran"/>
    <property type="match status" value="1"/>
</dbReference>
<dbReference type="PANTHER" id="PTHR42794:SF2">
    <property type="entry name" value="ABC TRANSPORTER ATP-BINDING PROTEIN"/>
    <property type="match status" value="1"/>
</dbReference>
<proteinExistence type="predicted"/>
<feature type="domain" description="ABC transporter" evidence="3">
    <location>
        <begin position="11"/>
        <end position="243"/>
    </location>
</feature>
<dbReference type="PANTHER" id="PTHR42794">
    <property type="entry name" value="HEMIN IMPORT ATP-BINDING PROTEIN HMUV"/>
    <property type="match status" value="1"/>
</dbReference>
<organism evidence="4 5">
    <name type="scientific">Faecalicatena acetigenes</name>
    <dbReference type="NCBI Taxonomy" id="2981790"/>
    <lineage>
        <taxon>Bacteria</taxon>
        <taxon>Bacillati</taxon>
        <taxon>Bacillota</taxon>
        <taxon>Clostridia</taxon>
        <taxon>Lachnospirales</taxon>
        <taxon>Lachnospiraceae</taxon>
        <taxon>Faecalicatena</taxon>
    </lineage>
</organism>
<protein>
    <submittedName>
        <fullName evidence="4">ABC transporter ATP-binding protein</fullName>
    </submittedName>
</protein>
<dbReference type="Gene3D" id="3.40.50.300">
    <property type="entry name" value="P-loop containing nucleotide triphosphate hydrolases"/>
    <property type="match status" value="1"/>
</dbReference>
<dbReference type="InterPro" id="IPR003593">
    <property type="entry name" value="AAA+_ATPase"/>
</dbReference>
<dbReference type="InterPro" id="IPR027417">
    <property type="entry name" value="P-loop_NTPase"/>
</dbReference>
<comment type="caution">
    <text evidence="4">The sequence shown here is derived from an EMBL/GenBank/DDBJ whole genome shotgun (WGS) entry which is preliminary data.</text>
</comment>
<evidence type="ECO:0000256" key="2">
    <source>
        <dbReference type="ARBA" id="ARBA00022840"/>
    </source>
</evidence>
<keyword evidence="5" id="KW-1185">Reference proteome</keyword>
<keyword evidence="1" id="KW-0547">Nucleotide-binding</keyword>
<evidence type="ECO:0000259" key="3">
    <source>
        <dbReference type="PROSITE" id="PS50893"/>
    </source>
</evidence>
<evidence type="ECO:0000313" key="5">
    <source>
        <dbReference type="Proteomes" id="UP001652394"/>
    </source>
</evidence>
<dbReference type="InterPro" id="IPR003439">
    <property type="entry name" value="ABC_transporter-like_ATP-bd"/>
</dbReference>
<keyword evidence="2 4" id="KW-0067">ATP-binding</keyword>
<evidence type="ECO:0000313" key="4">
    <source>
        <dbReference type="EMBL" id="MCU6748784.1"/>
    </source>
</evidence>
<dbReference type="SMART" id="SM00382">
    <property type="entry name" value="AAA"/>
    <property type="match status" value="1"/>
</dbReference>